<evidence type="ECO:0000256" key="7">
    <source>
        <dbReference type="ARBA" id="ARBA00022806"/>
    </source>
</evidence>
<keyword evidence="13" id="KW-1185">Reference proteome</keyword>
<protein>
    <submittedName>
        <fullName evidence="12">CRISPR-associated helicase/endonuclease Cas3 [Lactobacillus brevis]</fullName>
    </submittedName>
</protein>
<dbReference type="GO" id="GO:0005524">
    <property type="term" value="F:ATP binding"/>
    <property type="evidence" value="ECO:0007669"/>
    <property type="project" value="UniProtKB-KW"/>
</dbReference>
<dbReference type="GO" id="GO:0004386">
    <property type="term" value="F:helicase activity"/>
    <property type="evidence" value="ECO:0007669"/>
    <property type="project" value="UniProtKB-KW"/>
</dbReference>
<dbReference type="Gene3D" id="1.10.3210.30">
    <property type="match status" value="1"/>
</dbReference>
<comment type="similarity">
    <text evidence="1">In the N-terminal section; belongs to the CRISPR-associated nuclease Cas3-HD family.</text>
</comment>
<dbReference type="InterPro" id="IPR054712">
    <property type="entry name" value="Cas3-like_dom"/>
</dbReference>
<keyword evidence="8" id="KW-0067">ATP-binding</keyword>
<evidence type="ECO:0000256" key="3">
    <source>
        <dbReference type="ARBA" id="ARBA00022722"/>
    </source>
</evidence>
<keyword evidence="4" id="KW-0479">Metal-binding</keyword>
<keyword evidence="7" id="KW-0347">Helicase</keyword>
<name>A0A660DXU2_9LACO</name>
<evidence type="ECO:0000259" key="11">
    <source>
        <dbReference type="PROSITE" id="PS51643"/>
    </source>
</evidence>
<dbReference type="Pfam" id="PF18395">
    <property type="entry name" value="Cas3_C"/>
    <property type="match status" value="1"/>
</dbReference>
<reference evidence="12 13" key="1">
    <citation type="submission" date="2018-11" db="EMBL/GenBank/DDBJ databases">
        <authorList>
            <person name="Wuyts S."/>
        </authorList>
    </citation>
    <scope>NUCLEOTIDE SEQUENCE [LARGE SCALE GENOMIC DNA]</scope>
    <source>
        <strain evidence="12">Lactobacillus mudanjiangensis AMBF249</strain>
    </source>
</reference>
<dbReference type="InterPro" id="IPR027417">
    <property type="entry name" value="P-loop_NTPase"/>
</dbReference>
<dbReference type="GO" id="GO:0004519">
    <property type="term" value="F:endonuclease activity"/>
    <property type="evidence" value="ECO:0007669"/>
    <property type="project" value="UniProtKB-KW"/>
</dbReference>
<dbReference type="InterPro" id="IPR006474">
    <property type="entry name" value="Helicase_Cas3_CRISPR-ass_core"/>
</dbReference>
<evidence type="ECO:0000256" key="4">
    <source>
        <dbReference type="ARBA" id="ARBA00022723"/>
    </source>
</evidence>
<dbReference type="Gene3D" id="3.40.50.300">
    <property type="entry name" value="P-loop containing nucleotide triphosphate hydrolases"/>
    <property type="match status" value="2"/>
</dbReference>
<evidence type="ECO:0000313" key="12">
    <source>
        <dbReference type="EMBL" id="VDG26737.1"/>
    </source>
</evidence>
<dbReference type="GO" id="GO:0003676">
    <property type="term" value="F:nucleic acid binding"/>
    <property type="evidence" value="ECO:0007669"/>
    <property type="project" value="InterPro"/>
</dbReference>
<dbReference type="Proteomes" id="UP000289996">
    <property type="component" value="Unassembled WGS sequence"/>
</dbReference>
<dbReference type="NCBIfam" id="TIGR01587">
    <property type="entry name" value="cas3_core"/>
    <property type="match status" value="1"/>
</dbReference>
<evidence type="ECO:0000313" key="13">
    <source>
        <dbReference type="Proteomes" id="UP000289996"/>
    </source>
</evidence>
<dbReference type="InterPro" id="IPR041372">
    <property type="entry name" value="Cas3_C"/>
</dbReference>
<feature type="domain" description="Helicase ATP-binding" evidence="10">
    <location>
        <begin position="305"/>
        <end position="513"/>
    </location>
</feature>
<dbReference type="PROSITE" id="PS51192">
    <property type="entry name" value="HELICASE_ATP_BIND_1"/>
    <property type="match status" value="1"/>
</dbReference>
<organism evidence="12 13">
    <name type="scientific">Lactiplantibacillus mudanjiangensis</name>
    <dbReference type="NCBI Taxonomy" id="1296538"/>
    <lineage>
        <taxon>Bacteria</taxon>
        <taxon>Bacillati</taxon>
        <taxon>Bacillota</taxon>
        <taxon>Bacilli</taxon>
        <taxon>Lactobacillales</taxon>
        <taxon>Lactobacillaceae</taxon>
        <taxon>Lactiplantibacillus</taxon>
    </lineage>
</organism>
<sequence>MKLEVSHQAAALWAKKRSEEGHQYWLPLIAHLIDTQNVINFLFNNWLSPRQKRILIDSSSEEFTQKLVKFVGFVHDIGKSTPAFQIKKSYDGDTLLDDEMKAQLSRVGFLKFDEASLSSANKSQHARAGEAIVENFKVPESIGAIIGGHHGKPETDGQVSQLKHYTANYWQSDNDSAVQTPWQRVQRELFDYGLASSGYQSVTEIPDIKQPQAVILEGLLIMADWLASSEYLDQDKTKPLFPLIDVDQTWQDLKMKTRFKDAMITWQLDGEWIPQRVSLDGSKDPYEQRWGFKAHLFQAAMTKAIVEATDPGIAIVEAPMGLGKTEIALVAAEQMAYASGCDGIFMGLPTQATTNAMFKRVNDWLEAVAKRQHENFAIRLMHGKAQFNPTYQGLPNATNIYDNDTKDGSGSVVTNDWFSGKKSILTKFTVGTIDNLLLMGLKQKHLFLRHLGFSGKVVIIDEVHAYDAYMNQYLYKAIEWLGAYHIPIVILSATLPKEKREALLEAYLKGKYGLQYKKQLKAPDDWQETQAYPLLSLLDGCEIKQVKPASGQKPVKVQVENLNVPDDELIAKVVGQLEHGGVAGIIVNTVKRAQQLAQLVPADMPSMVLHSAFLATDRSDQEAELQAAIGKDGTRPEKLIVIGTQVLEQSLDIDFDVLYTDIAPMDLVLQRIGRLHRHSLSRPKALQQPKVYLMGIQNTDDYGAGNEAVYGKYLLMKTAHFMPETITLPTDISPLVQKVYDEQSDTEIAGIEPARLKFEADLKKEKTKAKKFQINNPKLKPGKTIHGWLDRDFGPAGRDEQKANAAVRDIKETLEVILVKRTTEGDFLLNGHNLTVTSAKDIAKQVVRLPLTITPGPKQIDQVIDILEDLTSKAFPAWQDNVWLKGALALPLDQNCSTVLMGWRLSYSAALGLQIEKEGEHDE</sequence>
<dbReference type="Pfam" id="PF22590">
    <property type="entry name" value="Cas3-like_C_2"/>
    <property type="match status" value="1"/>
</dbReference>
<keyword evidence="3" id="KW-0540">Nuclease</keyword>
<keyword evidence="5" id="KW-0547">Nucleotide-binding</keyword>
<evidence type="ECO:0000256" key="6">
    <source>
        <dbReference type="ARBA" id="ARBA00022801"/>
    </source>
</evidence>
<dbReference type="AlphaFoldDB" id="A0A660DXU2"/>
<comment type="similarity">
    <text evidence="2">In the central section; belongs to the CRISPR-associated helicase Cas3 family.</text>
</comment>
<dbReference type="GO" id="GO:0046872">
    <property type="term" value="F:metal ion binding"/>
    <property type="evidence" value="ECO:0007669"/>
    <property type="project" value="UniProtKB-KW"/>
</dbReference>
<keyword evidence="12" id="KW-0255">Endonuclease</keyword>
<dbReference type="OrthoDB" id="9810236at2"/>
<evidence type="ECO:0000259" key="10">
    <source>
        <dbReference type="PROSITE" id="PS51192"/>
    </source>
</evidence>
<dbReference type="CDD" id="cd09641">
    <property type="entry name" value="Cas3''_I"/>
    <property type="match status" value="1"/>
</dbReference>
<dbReference type="InterPro" id="IPR006483">
    <property type="entry name" value="CRISPR-assoc_Cas3_HD"/>
</dbReference>
<keyword evidence="9" id="KW-0051">Antiviral defense</keyword>
<evidence type="ECO:0000256" key="2">
    <source>
        <dbReference type="ARBA" id="ARBA00009046"/>
    </source>
</evidence>
<dbReference type="SMART" id="SM00487">
    <property type="entry name" value="DEXDc"/>
    <property type="match status" value="1"/>
</dbReference>
<evidence type="ECO:0000256" key="5">
    <source>
        <dbReference type="ARBA" id="ARBA00022741"/>
    </source>
</evidence>
<dbReference type="Pfam" id="PF18019">
    <property type="entry name" value="Cas3_HD"/>
    <property type="match status" value="1"/>
</dbReference>
<dbReference type="SUPFAM" id="SSF52540">
    <property type="entry name" value="P-loop containing nucleoside triphosphate hydrolases"/>
    <property type="match status" value="1"/>
</dbReference>
<evidence type="ECO:0000256" key="9">
    <source>
        <dbReference type="ARBA" id="ARBA00023118"/>
    </source>
</evidence>
<dbReference type="PROSITE" id="PS51643">
    <property type="entry name" value="HD_CAS3"/>
    <property type="match status" value="1"/>
</dbReference>
<proteinExistence type="inferred from homology"/>
<dbReference type="GO" id="GO:0051607">
    <property type="term" value="P:defense response to virus"/>
    <property type="evidence" value="ECO:0007669"/>
    <property type="project" value="UniProtKB-KW"/>
</dbReference>
<keyword evidence="6" id="KW-0378">Hydrolase</keyword>
<dbReference type="InterPro" id="IPR011545">
    <property type="entry name" value="DEAD/DEAH_box_helicase_dom"/>
</dbReference>
<evidence type="ECO:0000256" key="8">
    <source>
        <dbReference type="ARBA" id="ARBA00022840"/>
    </source>
</evidence>
<dbReference type="GO" id="GO:0016787">
    <property type="term" value="F:hydrolase activity"/>
    <property type="evidence" value="ECO:0007669"/>
    <property type="project" value="UniProtKB-KW"/>
</dbReference>
<dbReference type="Pfam" id="PF00270">
    <property type="entry name" value="DEAD"/>
    <property type="match status" value="1"/>
</dbReference>
<feature type="domain" description="HD Cas3-type" evidence="11">
    <location>
        <begin position="21"/>
        <end position="226"/>
    </location>
</feature>
<accession>A0A660DXU2</accession>
<dbReference type="NCBIfam" id="TIGR01596">
    <property type="entry name" value="cas3_HD"/>
    <property type="match status" value="1"/>
</dbReference>
<gene>
    <name evidence="12" type="ORF">MUDAN_MDHGFNIF_00141</name>
</gene>
<dbReference type="CDD" id="cd17930">
    <property type="entry name" value="DEXHc_cas3"/>
    <property type="match status" value="1"/>
</dbReference>
<dbReference type="InterPro" id="IPR038257">
    <property type="entry name" value="CRISPR-assoc_Cas3_HD_sf"/>
</dbReference>
<dbReference type="EMBL" id="UYIG01000001">
    <property type="protein sequence ID" value="VDG26737.1"/>
    <property type="molecule type" value="Genomic_DNA"/>
</dbReference>
<dbReference type="InterPro" id="IPR014001">
    <property type="entry name" value="Helicase_ATP-bd"/>
</dbReference>
<evidence type="ECO:0000256" key="1">
    <source>
        <dbReference type="ARBA" id="ARBA00006847"/>
    </source>
</evidence>
<dbReference type="RefSeq" id="WP_130851148.1">
    <property type="nucleotide sequence ID" value="NZ_UYIG01000001.1"/>
</dbReference>